<dbReference type="Proteomes" id="UP001442364">
    <property type="component" value="Unassembled WGS sequence"/>
</dbReference>
<organism evidence="1 2">
    <name type="scientific">[Lactobacillus] rogosae</name>
    <dbReference type="NCBI Taxonomy" id="706562"/>
    <lineage>
        <taxon>Bacteria</taxon>
        <taxon>Bacillati</taxon>
        <taxon>Bacillota</taxon>
        <taxon>Clostridia</taxon>
        <taxon>Lachnospirales</taxon>
        <taxon>Lachnospiraceae</taxon>
        <taxon>Lachnospira</taxon>
    </lineage>
</organism>
<evidence type="ECO:0000313" key="2">
    <source>
        <dbReference type="Proteomes" id="UP001442364"/>
    </source>
</evidence>
<accession>A0ABV1BVA7</accession>
<keyword evidence="2" id="KW-1185">Reference proteome</keyword>
<proteinExistence type="predicted"/>
<dbReference type="EMBL" id="JBBMER010000004">
    <property type="protein sequence ID" value="MEQ2379681.1"/>
    <property type="molecule type" value="Genomic_DNA"/>
</dbReference>
<sequence length="87" mass="9775">MNDKCVVFNCTQECPLQWGYCNGKESGALRVLPFENDRKCAGGLHRNLICMLKGGWMSGTSGNHSVCKISERAIVEVLKHFKMLQEK</sequence>
<reference evidence="1 2" key="1">
    <citation type="submission" date="2024-03" db="EMBL/GenBank/DDBJ databases">
        <title>Human intestinal bacterial collection.</title>
        <authorList>
            <person name="Pauvert C."/>
            <person name="Hitch T.C.A."/>
            <person name="Clavel T."/>
        </authorList>
    </citation>
    <scope>NUCLEOTIDE SEQUENCE [LARGE SCALE GENOMIC DNA]</scope>
    <source>
        <strain evidence="1 2">CLA-AA-H255</strain>
    </source>
</reference>
<gene>
    <name evidence="1" type="ORF">WMO14_07290</name>
</gene>
<dbReference type="RefSeq" id="WP_172678521.1">
    <property type="nucleotide sequence ID" value="NZ_JBBMER010000004.1"/>
</dbReference>
<evidence type="ECO:0000313" key="1">
    <source>
        <dbReference type="EMBL" id="MEQ2379681.1"/>
    </source>
</evidence>
<name>A0ABV1BVA7_9FIRM</name>
<protein>
    <submittedName>
        <fullName evidence="1">Uncharacterized protein</fullName>
    </submittedName>
</protein>
<comment type="caution">
    <text evidence="1">The sequence shown here is derived from an EMBL/GenBank/DDBJ whole genome shotgun (WGS) entry which is preliminary data.</text>
</comment>